<dbReference type="EMBL" id="CP001899">
    <property type="protein sequence ID" value="ADC64733.1"/>
    <property type="molecule type" value="Genomic_DNA"/>
</dbReference>
<reference evidence="1 2" key="2">
    <citation type="journal article" date="2011" name="Stand. Genomic Sci.">
        <title>Complete genome sequence of Ferroglobus placidus AEDII12DO.</title>
        <authorList>
            <person name="Anderson I."/>
            <person name="Risso C."/>
            <person name="Holmes D."/>
            <person name="Lucas S."/>
            <person name="Copeland A."/>
            <person name="Lapidus A."/>
            <person name="Cheng J.F."/>
            <person name="Bruce D."/>
            <person name="Goodwin L."/>
            <person name="Pitluck S."/>
            <person name="Saunders E."/>
            <person name="Brettin T."/>
            <person name="Detter J.C."/>
            <person name="Han C."/>
            <person name="Tapia R."/>
            <person name="Larimer F."/>
            <person name="Land M."/>
            <person name="Hauser L."/>
            <person name="Woyke T."/>
            <person name="Lovley D."/>
            <person name="Kyrpides N."/>
            <person name="Ivanova N."/>
        </authorList>
    </citation>
    <scope>NUCLEOTIDE SEQUENCE [LARGE SCALE GENOMIC DNA]</scope>
    <source>
        <strain evidence="2">DSM 10642 / AEDII12DO</strain>
    </source>
</reference>
<dbReference type="AlphaFoldDB" id="D3S3A0"/>
<accession>D3S3A0</accession>
<sequence>MRCAEVIKEAEEGNTEVVLELEDIFESSNLSHEFDRKVQENIEYILRRNCLWREGLRTAVLICKIAPDPDDTFFGYFQVFDGTELVARGEFGGTFVVLDERAFEKPDVEGIEIVELTISLPPVDAKKLFLLDISDLGAEEKAKLLSWVL</sequence>
<dbReference type="Proteomes" id="UP000002613">
    <property type="component" value="Chromosome"/>
</dbReference>
<keyword evidence="2" id="KW-1185">Reference proteome</keyword>
<dbReference type="PaxDb" id="589924-Ferp_0560"/>
<evidence type="ECO:0000313" key="2">
    <source>
        <dbReference type="Proteomes" id="UP000002613"/>
    </source>
</evidence>
<organism evidence="1 2">
    <name type="scientific">Ferroglobus placidus (strain DSM 10642 / AEDII12DO)</name>
    <dbReference type="NCBI Taxonomy" id="589924"/>
    <lineage>
        <taxon>Archaea</taxon>
        <taxon>Methanobacteriati</taxon>
        <taxon>Methanobacteriota</taxon>
        <taxon>Archaeoglobi</taxon>
        <taxon>Archaeoglobales</taxon>
        <taxon>Archaeoglobaceae</taxon>
        <taxon>Ferroglobus</taxon>
    </lineage>
</organism>
<evidence type="ECO:0000313" key="1">
    <source>
        <dbReference type="EMBL" id="ADC64733.1"/>
    </source>
</evidence>
<dbReference type="GeneID" id="8778061"/>
<dbReference type="RefSeq" id="WP_012965079.1">
    <property type="nucleotide sequence ID" value="NC_013849.1"/>
</dbReference>
<dbReference type="HOGENOM" id="CLU_1745478_0_0_2"/>
<gene>
    <name evidence="1" type="ordered locus">Ferp_0560</name>
</gene>
<proteinExistence type="predicted"/>
<reference evidence="2" key="1">
    <citation type="submission" date="2010-02" db="EMBL/GenBank/DDBJ databases">
        <title>Complete sequence of Ferroglobus placidus DSM 10642.</title>
        <authorList>
            <consortium name="US DOE Joint Genome Institute"/>
            <person name="Lucas S."/>
            <person name="Copeland A."/>
            <person name="Lapidus A."/>
            <person name="Cheng J.-F."/>
            <person name="Bruce D."/>
            <person name="Goodwin L."/>
            <person name="Pitluck S."/>
            <person name="Saunders E."/>
            <person name="Brettin T."/>
            <person name="Detter J.C."/>
            <person name="Han C."/>
            <person name="Tapia R."/>
            <person name="Larimer F."/>
            <person name="Land M."/>
            <person name="Hauser L."/>
            <person name="Kyrpides N."/>
            <person name="Ivanova N."/>
            <person name="Holmes D."/>
            <person name="Lovley D."/>
            <person name="Kyrpides N."/>
            <person name="Anderson I.J."/>
            <person name="Woyke T."/>
        </authorList>
    </citation>
    <scope>NUCLEOTIDE SEQUENCE [LARGE SCALE GENOMIC DNA]</scope>
    <source>
        <strain evidence="2">DSM 10642 / AEDII12DO</strain>
    </source>
</reference>
<name>D3S3A0_FERPA</name>
<protein>
    <submittedName>
        <fullName evidence="1">Uncharacterized protein</fullName>
    </submittedName>
</protein>
<dbReference type="STRING" id="589924.Ferp_0560"/>
<dbReference type="KEGG" id="fpl:Ferp_0560"/>